<evidence type="ECO:0000256" key="5">
    <source>
        <dbReference type="SAM" id="Phobius"/>
    </source>
</evidence>
<dbReference type="PANTHER" id="PTHR23523">
    <property type="match status" value="1"/>
</dbReference>
<name>C8X7A3_NAKMY</name>
<dbReference type="KEGG" id="nml:Namu_0556"/>
<dbReference type="InterPro" id="IPR036259">
    <property type="entry name" value="MFS_trans_sf"/>
</dbReference>
<feature type="transmembrane region" description="Helical" evidence="5">
    <location>
        <begin position="137"/>
        <end position="156"/>
    </location>
</feature>
<feature type="transmembrane region" description="Helical" evidence="5">
    <location>
        <begin position="162"/>
        <end position="183"/>
    </location>
</feature>
<evidence type="ECO:0000313" key="8">
    <source>
        <dbReference type="Proteomes" id="UP000002218"/>
    </source>
</evidence>
<gene>
    <name evidence="7" type="ordered locus">Namu_0556</name>
</gene>
<dbReference type="RefSeq" id="WP_015745889.1">
    <property type="nucleotide sequence ID" value="NC_013235.1"/>
</dbReference>
<dbReference type="EMBL" id="CP001737">
    <property type="protein sequence ID" value="ACV76972.1"/>
    <property type="molecule type" value="Genomic_DNA"/>
</dbReference>
<feature type="domain" description="Major facilitator superfamily (MFS) profile" evidence="6">
    <location>
        <begin position="10"/>
        <end position="403"/>
    </location>
</feature>
<dbReference type="PROSITE" id="PS50850">
    <property type="entry name" value="MFS"/>
    <property type="match status" value="1"/>
</dbReference>
<dbReference type="InParanoid" id="C8X7A3"/>
<dbReference type="Gene3D" id="1.20.1250.20">
    <property type="entry name" value="MFS general substrate transporter like domains"/>
    <property type="match status" value="2"/>
</dbReference>
<dbReference type="SUPFAM" id="SSF103473">
    <property type="entry name" value="MFS general substrate transporter"/>
    <property type="match status" value="1"/>
</dbReference>
<dbReference type="InterPro" id="IPR020846">
    <property type="entry name" value="MFS_dom"/>
</dbReference>
<keyword evidence="3 5" id="KW-1133">Transmembrane helix</keyword>
<accession>C8X7A3</accession>
<evidence type="ECO:0000256" key="3">
    <source>
        <dbReference type="ARBA" id="ARBA00022989"/>
    </source>
</evidence>
<proteinExistence type="predicted"/>
<reference evidence="8" key="1">
    <citation type="submission" date="2009-09" db="EMBL/GenBank/DDBJ databases">
        <title>The complete genome of Nakamurella multipartita DSM 44233.</title>
        <authorList>
            <consortium name="US DOE Joint Genome Institute (JGI-PGF)"/>
            <person name="Lucas S."/>
            <person name="Copeland A."/>
            <person name="Lapidus A."/>
            <person name="Glavina del Rio T."/>
            <person name="Dalin E."/>
            <person name="Tice H."/>
            <person name="Bruce D."/>
            <person name="Goodwin L."/>
            <person name="Pitluck S."/>
            <person name="Kyrpides N."/>
            <person name="Mavromatis K."/>
            <person name="Ivanova N."/>
            <person name="Ovchinnikova G."/>
            <person name="Sims D."/>
            <person name="Meincke L."/>
            <person name="Brettin T."/>
            <person name="Detter J.C."/>
            <person name="Han C."/>
            <person name="Larimer F."/>
            <person name="Land M."/>
            <person name="Hauser L."/>
            <person name="Markowitz V."/>
            <person name="Cheng J.-F."/>
            <person name="Hugenholtz P."/>
            <person name="Woyke T."/>
            <person name="Wu D."/>
            <person name="Klenk H.-P."/>
            <person name="Eisen J.A."/>
        </authorList>
    </citation>
    <scope>NUCLEOTIDE SEQUENCE [LARGE SCALE GENOMIC DNA]</scope>
    <source>
        <strain evidence="8">ATCC 700099 / DSM 44233 / CIP 104796 / JCM 9543 / NBRC 105858 / Y-104</strain>
    </source>
</reference>
<dbReference type="InterPro" id="IPR052524">
    <property type="entry name" value="MFS_Cyanate_Porter"/>
</dbReference>
<evidence type="ECO:0000256" key="1">
    <source>
        <dbReference type="ARBA" id="ARBA00004651"/>
    </source>
</evidence>
<feature type="transmembrane region" description="Helical" evidence="5">
    <location>
        <begin position="288"/>
        <end position="308"/>
    </location>
</feature>
<feature type="transmembrane region" description="Helical" evidence="5">
    <location>
        <begin position="264"/>
        <end position="281"/>
    </location>
</feature>
<dbReference type="eggNOG" id="COG2807">
    <property type="taxonomic scope" value="Bacteria"/>
</dbReference>
<feature type="transmembrane region" description="Helical" evidence="5">
    <location>
        <begin position="43"/>
        <end position="63"/>
    </location>
</feature>
<keyword evidence="4 5" id="KW-0472">Membrane</keyword>
<dbReference type="PANTHER" id="PTHR23523:SF2">
    <property type="entry name" value="2-NITROIMIDAZOLE TRANSPORTER"/>
    <property type="match status" value="1"/>
</dbReference>
<feature type="transmembrane region" description="Helical" evidence="5">
    <location>
        <begin position="314"/>
        <end position="338"/>
    </location>
</feature>
<keyword evidence="2 5" id="KW-0812">Transmembrane</keyword>
<dbReference type="Proteomes" id="UP000002218">
    <property type="component" value="Chromosome"/>
</dbReference>
<evidence type="ECO:0000256" key="2">
    <source>
        <dbReference type="ARBA" id="ARBA00022692"/>
    </source>
</evidence>
<dbReference type="GO" id="GO:0005886">
    <property type="term" value="C:plasma membrane"/>
    <property type="evidence" value="ECO:0007669"/>
    <property type="project" value="UniProtKB-SubCell"/>
</dbReference>
<feature type="transmembrane region" description="Helical" evidence="5">
    <location>
        <begin position="100"/>
        <end position="125"/>
    </location>
</feature>
<evidence type="ECO:0000313" key="7">
    <source>
        <dbReference type="EMBL" id="ACV76972.1"/>
    </source>
</evidence>
<feature type="transmembrane region" description="Helical" evidence="5">
    <location>
        <begin position="375"/>
        <end position="401"/>
    </location>
</feature>
<protein>
    <submittedName>
        <fullName evidence="7">Major facilitator superfamily MFS_1</fullName>
    </submittedName>
</protein>
<feature type="transmembrane region" description="Helical" evidence="5">
    <location>
        <begin position="350"/>
        <end position="369"/>
    </location>
</feature>
<evidence type="ECO:0000259" key="6">
    <source>
        <dbReference type="PROSITE" id="PS50850"/>
    </source>
</evidence>
<comment type="subcellular location">
    <subcellularLocation>
        <location evidence="1">Cell membrane</location>
        <topology evidence="1">Multi-pass membrane protein</topology>
    </subcellularLocation>
</comment>
<dbReference type="HOGENOM" id="CLU_038046_1_1_11"/>
<dbReference type="Pfam" id="PF07690">
    <property type="entry name" value="MFS_1"/>
    <property type="match status" value="1"/>
</dbReference>
<dbReference type="GO" id="GO:0022857">
    <property type="term" value="F:transmembrane transporter activity"/>
    <property type="evidence" value="ECO:0007669"/>
    <property type="project" value="InterPro"/>
</dbReference>
<feature type="transmembrane region" description="Helical" evidence="5">
    <location>
        <begin position="224"/>
        <end position="244"/>
    </location>
</feature>
<organism evidence="7 8">
    <name type="scientific">Nakamurella multipartita (strain ATCC 700099 / DSM 44233 / CIP 104796 / JCM 9543 / NBRC 105858 / Y-104)</name>
    <name type="common">Microsphaera multipartita</name>
    <dbReference type="NCBI Taxonomy" id="479431"/>
    <lineage>
        <taxon>Bacteria</taxon>
        <taxon>Bacillati</taxon>
        <taxon>Actinomycetota</taxon>
        <taxon>Actinomycetes</taxon>
        <taxon>Nakamurellales</taxon>
        <taxon>Nakamurellaceae</taxon>
        <taxon>Nakamurella</taxon>
    </lineage>
</organism>
<dbReference type="AlphaFoldDB" id="C8X7A3"/>
<keyword evidence="8" id="KW-1185">Reference proteome</keyword>
<evidence type="ECO:0000256" key="4">
    <source>
        <dbReference type="ARBA" id="ARBA00023136"/>
    </source>
</evidence>
<feature type="transmembrane region" description="Helical" evidence="5">
    <location>
        <begin position="75"/>
        <end position="94"/>
    </location>
</feature>
<reference evidence="7 8" key="2">
    <citation type="journal article" date="2010" name="Stand. Genomic Sci.">
        <title>Complete genome sequence of Nakamurella multipartita type strain (Y-104).</title>
        <authorList>
            <person name="Tice H."/>
            <person name="Mayilraj S."/>
            <person name="Sims D."/>
            <person name="Lapidus A."/>
            <person name="Nolan M."/>
            <person name="Lucas S."/>
            <person name="Glavina Del Rio T."/>
            <person name="Copeland A."/>
            <person name="Cheng J.F."/>
            <person name="Meincke L."/>
            <person name="Bruce D."/>
            <person name="Goodwin L."/>
            <person name="Pitluck S."/>
            <person name="Ivanova N."/>
            <person name="Mavromatis K."/>
            <person name="Ovchinnikova G."/>
            <person name="Pati A."/>
            <person name="Chen A."/>
            <person name="Palaniappan K."/>
            <person name="Land M."/>
            <person name="Hauser L."/>
            <person name="Chang Y.J."/>
            <person name="Jeffries C.D."/>
            <person name="Detter J.C."/>
            <person name="Brettin T."/>
            <person name="Rohde M."/>
            <person name="Goker M."/>
            <person name="Bristow J."/>
            <person name="Eisen J.A."/>
            <person name="Markowitz V."/>
            <person name="Hugenholtz P."/>
            <person name="Kyrpides N.C."/>
            <person name="Klenk H.P."/>
            <person name="Chen F."/>
        </authorList>
    </citation>
    <scope>NUCLEOTIDE SEQUENCE [LARGE SCALE GENOMIC DNA]</scope>
    <source>
        <strain evidence="8">ATCC 700099 / DSM 44233 / CIP 104796 / JCM 9543 / NBRC 105858 / Y-104</strain>
    </source>
</reference>
<sequence>MSEPHTPAPSRVGATVGLVLLALNLRGPLVAISAVAVDLQTDLGMTAGTVGLLTSLPVLCFGLASPAASGLIGRLGIEIAVLATLLVIFIGILVRSAGAVPAAFVGTLLIGLAITVGNVLGPLIVGRDFRTRVAQMTGAYTAALNVGSMVALAVSGPLAVAFGWQVALAAGAVVPVLAAVVWVPLTARARRRRAAAAARPTPAQPDRPRESVPRVSVLRRPSTWLLTGAFAGQAYAYYGLTAWLPTVLGDQVGMTRGEAGAASSIFQIAALIGAFGAPVIINRMGGPLVAFLVNGVLWTALPLGLLLAPELWAVWSAASGIAQGGGFVTIFTVVVWRARSLRENRQLSSVVQTGGYCVACLGPTVLGVLRDSTGAWSASLLTAVVGTMTLMVLGALASVGLKR</sequence>
<dbReference type="STRING" id="479431.Namu_0556"/>
<dbReference type="InterPro" id="IPR011701">
    <property type="entry name" value="MFS"/>
</dbReference>